<keyword evidence="9" id="KW-1185">Reference proteome</keyword>
<dbReference type="PANTHER" id="PTHR31003:SF3">
    <property type="entry name" value="HOMEODOMAIN-LIKE SUPERFAMILY PROTEIN-RELATED"/>
    <property type="match status" value="1"/>
</dbReference>
<evidence type="ECO:0000256" key="4">
    <source>
        <dbReference type="ARBA" id="ARBA00023163"/>
    </source>
</evidence>
<dbReference type="Gene3D" id="1.10.10.60">
    <property type="entry name" value="Homeodomain-like"/>
    <property type="match status" value="1"/>
</dbReference>
<protein>
    <submittedName>
        <fullName evidence="8">SANT/Myb domain</fullName>
    </submittedName>
</protein>
<organism evidence="8 9">
    <name type="scientific">Dillenia turbinata</name>
    <dbReference type="NCBI Taxonomy" id="194707"/>
    <lineage>
        <taxon>Eukaryota</taxon>
        <taxon>Viridiplantae</taxon>
        <taxon>Streptophyta</taxon>
        <taxon>Embryophyta</taxon>
        <taxon>Tracheophyta</taxon>
        <taxon>Spermatophyta</taxon>
        <taxon>Magnoliopsida</taxon>
        <taxon>eudicotyledons</taxon>
        <taxon>Gunneridae</taxon>
        <taxon>Pentapetalae</taxon>
        <taxon>Dilleniales</taxon>
        <taxon>Dilleniaceae</taxon>
        <taxon>Dillenia</taxon>
    </lineage>
</organism>
<keyword evidence="3" id="KW-0238">DNA-binding</keyword>
<dbReference type="Proteomes" id="UP001370490">
    <property type="component" value="Unassembled WGS sequence"/>
</dbReference>
<dbReference type="InterPro" id="IPR001005">
    <property type="entry name" value="SANT/Myb"/>
</dbReference>
<dbReference type="EMBL" id="JBAMMX010000017">
    <property type="protein sequence ID" value="KAK6924091.1"/>
    <property type="molecule type" value="Genomic_DNA"/>
</dbReference>
<dbReference type="InterPro" id="IPR058673">
    <property type="entry name" value="HHO5-like_N"/>
</dbReference>
<name>A0AAN8Z453_9MAGN</name>
<dbReference type="GO" id="GO:0003677">
    <property type="term" value="F:DNA binding"/>
    <property type="evidence" value="ECO:0007669"/>
    <property type="project" value="UniProtKB-KW"/>
</dbReference>
<evidence type="ECO:0000259" key="7">
    <source>
        <dbReference type="PROSITE" id="PS51294"/>
    </source>
</evidence>
<dbReference type="GO" id="GO:0005634">
    <property type="term" value="C:nucleus"/>
    <property type="evidence" value="ECO:0007669"/>
    <property type="project" value="UniProtKB-SubCell"/>
</dbReference>
<dbReference type="FunFam" id="1.10.10.60:FF:000002">
    <property type="entry name" value="Myb family transcription factor"/>
    <property type="match status" value="1"/>
</dbReference>
<dbReference type="InterPro" id="IPR006447">
    <property type="entry name" value="Myb_dom_plants"/>
</dbReference>
<keyword evidence="2" id="KW-0805">Transcription regulation</keyword>
<comment type="caution">
    <text evidence="8">The sequence shown here is derived from an EMBL/GenBank/DDBJ whole genome shotgun (WGS) entry which is preliminary data.</text>
</comment>
<dbReference type="Pfam" id="PF26575">
    <property type="entry name" value="HHO5_N"/>
    <property type="match status" value="1"/>
</dbReference>
<evidence type="ECO:0000256" key="2">
    <source>
        <dbReference type="ARBA" id="ARBA00023015"/>
    </source>
</evidence>
<evidence type="ECO:0000256" key="5">
    <source>
        <dbReference type="ARBA" id="ARBA00023242"/>
    </source>
</evidence>
<feature type="region of interest" description="Disordered" evidence="6">
    <location>
        <begin position="303"/>
        <end position="338"/>
    </location>
</feature>
<accession>A0AAN8Z453</accession>
<dbReference type="NCBIfam" id="TIGR01557">
    <property type="entry name" value="myb_SHAQKYF"/>
    <property type="match status" value="1"/>
</dbReference>
<evidence type="ECO:0000313" key="8">
    <source>
        <dbReference type="EMBL" id="KAK6924091.1"/>
    </source>
</evidence>
<dbReference type="PROSITE" id="PS51294">
    <property type="entry name" value="HTH_MYB"/>
    <property type="match status" value="1"/>
</dbReference>
<dbReference type="AlphaFoldDB" id="A0AAN8Z453"/>
<dbReference type="Pfam" id="PF00249">
    <property type="entry name" value="Myb_DNA-binding"/>
    <property type="match status" value="1"/>
</dbReference>
<evidence type="ECO:0000256" key="6">
    <source>
        <dbReference type="SAM" id="MobiDB-lite"/>
    </source>
</evidence>
<dbReference type="InterPro" id="IPR044787">
    <property type="entry name" value="HHO5-like"/>
</dbReference>
<reference evidence="8 9" key="1">
    <citation type="submission" date="2023-12" db="EMBL/GenBank/DDBJ databases">
        <title>A high-quality genome assembly for Dillenia turbinata (Dilleniales).</title>
        <authorList>
            <person name="Chanderbali A."/>
        </authorList>
    </citation>
    <scope>NUCLEOTIDE SEQUENCE [LARGE SCALE GENOMIC DNA]</scope>
    <source>
        <strain evidence="8">LSX21</strain>
        <tissue evidence="8">Leaf</tissue>
    </source>
</reference>
<evidence type="ECO:0000256" key="1">
    <source>
        <dbReference type="ARBA" id="ARBA00004123"/>
    </source>
</evidence>
<dbReference type="SUPFAM" id="SSF46689">
    <property type="entry name" value="Homeodomain-like"/>
    <property type="match status" value="1"/>
</dbReference>
<sequence>MGLSSFYIPKTISLFLKDLSMVHDNFERSSKLDGFVNALEDELHKIDAFKRELPLCMFLLQDAILKVKEQAKQWKISDDQPVIEKFVPLKVNSDEDEEDKKKWMSSARLWSTKEHNSTSQTDEQDEGTAPSKQSRHARNSSTMGGAFMPFNRECGLEVKEQKRVQLQPLGGLSLVPCVTSELKTSNLGSKGGGNFQSVCGSSYLFSENVKVLNKPYQQTCRKQRRCWSPELHRRFINALQQLGGCQAATPKQIRELMQVDGLTNDEVKSHLQKYRLHVKRVSAPNSDDSWMVRCVDSASYNTSPEGPFHSVKGNPIIHGDSMEEVEDEDDENSECLSWKSQQNNFGENYVQSS</sequence>
<dbReference type="InterPro" id="IPR009057">
    <property type="entry name" value="Homeodomain-like_sf"/>
</dbReference>
<comment type="subcellular location">
    <subcellularLocation>
        <location evidence="1">Nucleus</location>
    </subcellularLocation>
</comment>
<feature type="region of interest" description="Disordered" evidence="6">
    <location>
        <begin position="106"/>
        <end position="145"/>
    </location>
</feature>
<keyword evidence="5" id="KW-0539">Nucleus</keyword>
<proteinExistence type="predicted"/>
<dbReference type="PANTHER" id="PTHR31003">
    <property type="entry name" value="MYB FAMILY TRANSCRIPTION FACTOR"/>
    <property type="match status" value="1"/>
</dbReference>
<keyword evidence="4" id="KW-0804">Transcription</keyword>
<dbReference type="InterPro" id="IPR017930">
    <property type="entry name" value="Myb_dom"/>
</dbReference>
<feature type="domain" description="HTH myb-type" evidence="7">
    <location>
        <begin position="221"/>
        <end position="279"/>
    </location>
</feature>
<evidence type="ECO:0000256" key="3">
    <source>
        <dbReference type="ARBA" id="ARBA00023125"/>
    </source>
</evidence>
<feature type="compositionally biased region" description="Acidic residues" evidence="6">
    <location>
        <begin position="322"/>
        <end position="333"/>
    </location>
</feature>
<evidence type="ECO:0000313" key="9">
    <source>
        <dbReference type="Proteomes" id="UP001370490"/>
    </source>
</evidence>
<gene>
    <name evidence="8" type="ORF">RJ641_010291</name>
</gene>
<dbReference type="GO" id="GO:0003700">
    <property type="term" value="F:DNA-binding transcription factor activity"/>
    <property type="evidence" value="ECO:0007669"/>
    <property type="project" value="InterPro"/>
</dbReference>